<dbReference type="InterPro" id="IPR010987">
    <property type="entry name" value="Glutathione-S-Trfase_C-like"/>
</dbReference>
<dbReference type="SUPFAM" id="SSF52833">
    <property type="entry name" value="Thioredoxin-like"/>
    <property type="match status" value="1"/>
</dbReference>
<evidence type="ECO:0000256" key="1">
    <source>
        <dbReference type="RuleBase" id="RU003494"/>
    </source>
</evidence>
<protein>
    <submittedName>
        <fullName evidence="4">Glutathione S-transferase N-terminal domain-containing protein</fullName>
    </submittedName>
</protein>
<dbReference type="PANTHER" id="PTHR44051:SF8">
    <property type="entry name" value="GLUTATHIONE S-TRANSFERASE GSTA"/>
    <property type="match status" value="1"/>
</dbReference>
<dbReference type="Pfam" id="PF02798">
    <property type="entry name" value="GST_N"/>
    <property type="match status" value="1"/>
</dbReference>
<dbReference type="EMBL" id="JACOMF010000012">
    <property type="protein sequence ID" value="MBC4016131.1"/>
    <property type="molecule type" value="Genomic_DNA"/>
</dbReference>
<name>A0A9X0QY59_9PROT</name>
<dbReference type="SFLD" id="SFLDG01150">
    <property type="entry name" value="Main.1:_Beta-like"/>
    <property type="match status" value="1"/>
</dbReference>
<dbReference type="InterPro" id="IPR036282">
    <property type="entry name" value="Glutathione-S-Trfase_C_sf"/>
</dbReference>
<dbReference type="PROSITE" id="PS50404">
    <property type="entry name" value="GST_NTER"/>
    <property type="match status" value="1"/>
</dbReference>
<dbReference type="InterPro" id="IPR004045">
    <property type="entry name" value="Glutathione_S-Trfase_N"/>
</dbReference>
<evidence type="ECO:0000259" key="2">
    <source>
        <dbReference type="PROSITE" id="PS50404"/>
    </source>
</evidence>
<reference evidence="4" key="1">
    <citation type="submission" date="2020-08" db="EMBL/GenBank/DDBJ databases">
        <authorList>
            <person name="Hu Y."/>
            <person name="Nguyen S.V."/>
            <person name="Li F."/>
            <person name="Fanning S."/>
        </authorList>
    </citation>
    <scope>NUCLEOTIDE SEQUENCE</scope>
    <source>
        <strain evidence="4">SYSU D8009</strain>
    </source>
</reference>
<dbReference type="InterPro" id="IPR004046">
    <property type="entry name" value="GST_C"/>
</dbReference>
<dbReference type="SFLD" id="SFLDG00358">
    <property type="entry name" value="Main_(cytGST)"/>
    <property type="match status" value="1"/>
</dbReference>
<dbReference type="CDD" id="cd03188">
    <property type="entry name" value="GST_C_Beta"/>
    <property type="match status" value="1"/>
</dbReference>
<comment type="similarity">
    <text evidence="1">Belongs to the GST superfamily.</text>
</comment>
<comment type="caution">
    <text evidence="4">The sequence shown here is derived from an EMBL/GenBank/DDBJ whole genome shotgun (WGS) entry which is preliminary data.</text>
</comment>
<dbReference type="PANTHER" id="PTHR44051">
    <property type="entry name" value="GLUTATHIONE S-TRANSFERASE-RELATED"/>
    <property type="match status" value="1"/>
</dbReference>
<evidence type="ECO:0000313" key="4">
    <source>
        <dbReference type="EMBL" id="MBC4016131.1"/>
    </source>
</evidence>
<dbReference type="Gene3D" id="3.40.30.10">
    <property type="entry name" value="Glutaredoxin"/>
    <property type="match status" value="1"/>
</dbReference>
<dbReference type="CDD" id="cd03057">
    <property type="entry name" value="GST_N_Beta"/>
    <property type="match status" value="1"/>
</dbReference>
<dbReference type="InterPro" id="IPR036249">
    <property type="entry name" value="Thioredoxin-like_sf"/>
</dbReference>
<dbReference type="Pfam" id="PF00043">
    <property type="entry name" value="GST_C"/>
    <property type="match status" value="1"/>
</dbReference>
<dbReference type="PROSITE" id="PS50405">
    <property type="entry name" value="GST_CTER"/>
    <property type="match status" value="1"/>
</dbReference>
<feature type="domain" description="GST C-terminal" evidence="3">
    <location>
        <begin position="86"/>
        <end position="206"/>
    </location>
</feature>
<gene>
    <name evidence="4" type="ORF">H7965_12430</name>
</gene>
<dbReference type="RefSeq" id="WP_186770899.1">
    <property type="nucleotide sequence ID" value="NZ_JACOMF010000012.1"/>
</dbReference>
<dbReference type="InterPro" id="IPR040079">
    <property type="entry name" value="Glutathione_S-Trfase"/>
</dbReference>
<accession>A0A9X0QY59</accession>
<dbReference type="AlphaFoldDB" id="A0A9X0QY59"/>
<organism evidence="4 5">
    <name type="scientific">Siccirubricoccus deserti</name>
    <dbReference type="NCBI Taxonomy" id="2013562"/>
    <lineage>
        <taxon>Bacteria</taxon>
        <taxon>Pseudomonadati</taxon>
        <taxon>Pseudomonadota</taxon>
        <taxon>Alphaproteobacteria</taxon>
        <taxon>Acetobacterales</taxon>
        <taxon>Roseomonadaceae</taxon>
        <taxon>Siccirubricoccus</taxon>
    </lineage>
</organism>
<evidence type="ECO:0000313" key="5">
    <source>
        <dbReference type="Proteomes" id="UP000600101"/>
    </source>
</evidence>
<evidence type="ECO:0000259" key="3">
    <source>
        <dbReference type="PROSITE" id="PS50405"/>
    </source>
</evidence>
<dbReference type="Gene3D" id="1.20.1050.10">
    <property type="match status" value="1"/>
</dbReference>
<dbReference type="SUPFAM" id="SSF47616">
    <property type="entry name" value="GST C-terminal domain-like"/>
    <property type="match status" value="1"/>
</dbReference>
<keyword evidence="5" id="KW-1185">Reference proteome</keyword>
<feature type="domain" description="GST N-terminal" evidence="2">
    <location>
        <begin position="1"/>
        <end position="80"/>
    </location>
</feature>
<dbReference type="SFLD" id="SFLDS00019">
    <property type="entry name" value="Glutathione_Transferase_(cytos"/>
    <property type="match status" value="1"/>
</dbReference>
<sequence>MYKLFTGPGTCALASHIVLEELGLPYEAVRVDFASQAQRSPEYLAINPKGRVPALVTPRGVLTETPAILAFLAQANPAAGLAPLDDPFAFAEAQAFNSYLCSTVHVAHAHKSRGARWVDDAAAMEAMKRKVPQSMGEAFALIEHGMLRGPWVMGDQYSICDAYLFTVARWLDGDGVDLGKLPRVMAHRERVAARPAVARVLAAEKG</sequence>
<proteinExistence type="inferred from homology"/>
<dbReference type="Proteomes" id="UP000600101">
    <property type="component" value="Unassembled WGS sequence"/>
</dbReference>